<dbReference type="OrthoDB" id="1723198at2759"/>
<reference evidence="2" key="1">
    <citation type="submission" date="2020-07" db="EMBL/GenBank/DDBJ databases">
        <title>Genome sequence and genetic diversity analysis of an under-domesticated orphan crop, white fonio (Digitaria exilis).</title>
        <authorList>
            <person name="Bennetzen J.L."/>
            <person name="Chen S."/>
            <person name="Ma X."/>
            <person name="Wang X."/>
            <person name="Yssel A.E.J."/>
            <person name="Chaluvadi S.R."/>
            <person name="Johnson M."/>
            <person name="Gangashetty P."/>
            <person name="Hamidou F."/>
            <person name="Sanogo M.D."/>
            <person name="Zwaenepoel A."/>
            <person name="Wallace J."/>
            <person name="Van De Peer Y."/>
            <person name="Van Deynze A."/>
        </authorList>
    </citation>
    <scope>NUCLEOTIDE SEQUENCE</scope>
    <source>
        <tissue evidence="2">Leaves</tissue>
    </source>
</reference>
<proteinExistence type="predicted"/>
<comment type="caution">
    <text evidence="2">The sequence shown here is derived from an EMBL/GenBank/DDBJ whole genome shotgun (WGS) entry which is preliminary data.</text>
</comment>
<organism evidence="2 3">
    <name type="scientific">Digitaria exilis</name>
    <dbReference type="NCBI Taxonomy" id="1010633"/>
    <lineage>
        <taxon>Eukaryota</taxon>
        <taxon>Viridiplantae</taxon>
        <taxon>Streptophyta</taxon>
        <taxon>Embryophyta</taxon>
        <taxon>Tracheophyta</taxon>
        <taxon>Spermatophyta</taxon>
        <taxon>Magnoliopsida</taxon>
        <taxon>Liliopsida</taxon>
        <taxon>Poales</taxon>
        <taxon>Poaceae</taxon>
        <taxon>PACMAD clade</taxon>
        <taxon>Panicoideae</taxon>
        <taxon>Panicodae</taxon>
        <taxon>Paniceae</taxon>
        <taxon>Anthephorinae</taxon>
        <taxon>Digitaria</taxon>
    </lineage>
</organism>
<feature type="compositionally biased region" description="Low complexity" evidence="1">
    <location>
        <begin position="30"/>
        <end position="40"/>
    </location>
</feature>
<dbReference type="Proteomes" id="UP000636709">
    <property type="component" value="Unassembled WGS sequence"/>
</dbReference>
<feature type="region of interest" description="Disordered" evidence="1">
    <location>
        <begin position="91"/>
        <end position="122"/>
    </location>
</feature>
<keyword evidence="3" id="KW-1185">Reference proteome</keyword>
<dbReference type="EMBL" id="JACEFO010000375">
    <property type="protein sequence ID" value="KAF8772559.1"/>
    <property type="molecule type" value="Genomic_DNA"/>
</dbReference>
<dbReference type="PANTHER" id="PTHR47076">
    <property type="entry name" value="NHL DOMAIN PROTEIN"/>
    <property type="match status" value="1"/>
</dbReference>
<gene>
    <name evidence="2" type="ORF">HU200_005517</name>
</gene>
<evidence type="ECO:0000256" key="1">
    <source>
        <dbReference type="SAM" id="MobiDB-lite"/>
    </source>
</evidence>
<protein>
    <submittedName>
        <fullName evidence="2">Uncharacterized protein</fullName>
    </submittedName>
</protein>
<name>A0A835FQE4_9POAL</name>
<feature type="region of interest" description="Disordered" evidence="1">
    <location>
        <begin position="223"/>
        <end position="256"/>
    </location>
</feature>
<dbReference type="PANTHER" id="PTHR47076:SF1">
    <property type="entry name" value="NHL DOMAIN PROTEIN"/>
    <property type="match status" value="1"/>
</dbReference>
<sequence length="256" mass="27463">MFIAAAPRHRQVGSLPPAAGNRLPNKKPLASRPRAATRQPPQSPPPHHSPPRLIAMDGGAVVAGGIDEADAAFFSRRGHRCCGCFWAPPWAASSSSPSPRSRRAEEVPGTGGEEWWHHVGDGGGGAVPSRRRWWRRGVDALMKVREWSELVAGPRWKTFIRRFRRSSPRHGGAGGGKLNYDPLSYALNFDEGHNAGGGSPEGGGDYAGYPDFSARFVAPLPGSARSSMDLGGRDAPPLFLHHQAHSPRPYPAAARG</sequence>
<dbReference type="AlphaFoldDB" id="A0A835FQE4"/>
<evidence type="ECO:0000313" key="3">
    <source>
        <dbReference type="Proteomes" id="UP000636709"/>
    </source>
</evidence>
<accession>A0A835FQE4</accession>
<evidence type="ECO:0000313" key="2">
    <source>
        <dbReference type="EMBL" id="KAF8772559.1"/>
    </source>
</evidence>
<feature type="region of interest" description="Disordered" evidence="1">
    <location>
        <begin position="1"/>
        <end position="55"/>
    </location>
</feature>